<dbReference type="EMBL" id="JASXSZ010000001">
    <property type="protein sequence ID" value="MDL9978404.1"/>
    <property type="molecule type" value="Genomic_DNA"/>
</dbReference>
<feature type="transmembrane region" description="Helical" evidence="6">
    <location>
        <begin position="187"/>
        <end position="210"/>
    </location>
</feature>
<keyword evidence="2" id="KW-1003">Cell membrane</keyword>
<name>A0ABT7MVC6_9MICO</name>
<dbReference type="RefSeq" id="WP_286286777.1">
    <property type="nucleotide sequence ID" value="NZ_JASXSZ010000001.1"/>
</dbReference>
<evidence type="ECO:0000256" key="5">
    <source>
        <dbReference type="ARBA" id="ARBA00023136"/>
    </source>
</evidence>
<dbReference type="Proteomes" id="UP001235064">
    <property type="component" value="Unassembled WGS sequence"/>
</dbReference>
<feature type="transmembrane region" description="Helical" evidence="6">
    <location>
        <begin position="222"/>
        <end position="240"/>
    </location>
</feature>
<comment type="subcellular location">
    <subcellularLocation>
        <location evidence="1">Cell membrane</location>
        <topology evidence="1">Multi-pass membrane protein</topology>
    </subcellularLocation>
</comment>
<evidence type="ECO:0000256" key="4">
    <source>
        <dbReference type="ARBA" id="ARBA00022989"/>
    </source>
</evidence>
<keyword evidence="4 6" id="KW-1133">Transmembrane helix</keyword>
<evidence type="ECO:0000256" key="1">
    <source>
        <dbReference type="ARBA" id="ARBA00004651"/>
    </source>
</evidence>
<dbReference type="Pfam" id="PF03706">
    <property type="entry name" value="LPG_synthase_TM"/>
    <property type="match status" value="1"/>
</dbReference>
<evidence type="ECO:0000313" key="7">
    <source>
        <dbReference type="EMBL" id="MDL9978404.1"/>
    </source>
</evidence>
<keyword evidence="3 6" id="KW-0812">Transmembrane</keyword>
<protein>
    <submittedName>
        <fullName evidence="7">Lysylphosphatidylglycerol synthase transmembrane domain-containing protein</fullName>
    </submittedName>
</protein>
<evidence type="ECO:0000256" key="6">
    <source>
        <dbReference type="SAM" id="Phobius"/>
    </source>
</evidence>
<keyword evidence="8" id="KW-1185">Reference proteome</keyword>
<feature type="transmembrane region" description="Helical" evidence="6">
    <location>
        <begin position="35"/>
        <end position="56"/>
    </location>
</feature>
<accession>A0ABT7MVC6</accession>
<sequence length="303" mass="30647">MAVNRAVRITATLVVVAATVVAVGVGPFLKGIASLTPLSIALAFVLAAIATVAAAWRWRVVSRSLGLPLPWGSAVGAYYRSQFLNTVLPGGVLGDVHRAYAHGRPEGRVGDAARAVAAERVAGQIVQCTVTVAILLPLGLAVSLAPVLAVGAVIVAALVGLFAIPRARRILRRELGMLRPLLARPRALFAVVAASVLVLGAHVTLFVVAGYAVGVPAGPRELSLMALVVLAAATIPLNVGGWGPREAASAAAFAIAGLGGGAGVSVSTAYGVLAMAALAPGAVILLADRIRGRVRAPHERTPA</sequence>
<keyword evidence="5 6" id="KW-0472">Membrane</keyword>
<feature type="transmembrane region" description="Helical" evidence="6">
    <location>
        <begin position="7"/>
        <end position="29"/>
    </location>
</feature>
<reference evidence="7 8" key="1">
    <citation type="submission" date="2023-06" db="EMBL/GenBank/DDBJ databases">
        <title>Microbacterium sp. nov., isolated from a waste landfill.</title>
        <authorList>
            <person name="Wen W."/>
        </authorList>
    </citation>
    <scope>NUCLEOTIDE SEQUENCE [LARGE SCALE GENOMIC DNA]</scope>
    <source>
        <strain evidence="7 8">ASV49</strain>
    </source>
</reference>
<feature type="transmembrane region" description="Helical" evidence="6">
    <location>
        <begin position="270"/>
        <end position="287"/>
    </location>
</feature>
<dbReference type="PANTHER" id="PTHR40277">
    <property type="entry name" value="BLL5419 PROTEIN"/>
    <property type="match status" value="1"/>
</dbReference>
<gene>
    <name evidence="7" type="ORF">QSV35_03590</name>
</gene>
<evidence type="ECO:0000256" key="3">
    <source>
        <dbReference type="ARBA" id="ARBA00022692"/>
    </source>
</evidence>
<dbReference type="PANTHER" id="PTHR40277:SF1">
    <property type="entry name" value="BLL5419 PROTEIN"/>
    <property type="match status" value="1"/>
</dbReference>
<proteinExistence type="predicted"/>
<organism evidence="7 8">
    <name type="scientific">Microbacterium candidum</name>
    <dbReference type="NCBI Taxonomy" id="3041922"/>
    <lineage>
        <taxon>Bacteria</taxon>
        <taxon>Bacillati</taxon>
        <taxon>Actinomycetota</taxon>
        <taxon>Actinomycetes</taxon>
        <taxon>Micrococcales</taxon>
        <taxon>Microbacteriaceae</taxon>
        <taxon>Microbacterium</taxon>
    </lineage>
</organism>
<evidence type="ECO:0000256" key="2">
    <source>
        <dbReference type="ARBA" id="ARBA00022475"/>
    </source>
</evidence>
<feature type="transmembrane region" description="Helical" evidence="6">
    <location>
        <begin position="121"/>
        <end position="141"/>
    </location>
</feature>
<comment type="caution">
    <text evidence="7">The sequence shown here is derived from an EMBL/GenBank/DDBJ whole genome shotgun (WGS) entry which is preliminary data.</text>
</comment>
<evidence type="ECO:0000313" key="8">
    <source>
        <dbReference type="Proteomes" id="UP001235064"/>
    </source>
</evidence>
<dbReference type="InterPro" id="IPR022791">
    <property type="entry name" value="L-PG_synthase/AglD"/>
</dbReference>